<dbReference type="Pfam" id="PF01862">
    <property type="entry name" value="PvlArgDC"/>
    <property type="match status" value="1"/>
</dbReference>
<evidence type="ECO:0000256" key="5">
    <source>
        <dbReference type="ARBA" id="ARBA00022793"/>
    </source>
</evidence>
<dbReference type="PANTHER" id="PTHR40438:SF1">
    <property type="entry name" value="PYRUVOYL-DEPENDENT ARGININE DECARBOXYLASE"/>
    <property type="match status" value="1"/>
</dbReference>
<dbReference type="EMBL" id="KT007046">
    <property type="protein sequence ID" value="AKQ04677.1"/>
    <property type="molecule type" value="Genomic_DNA"/>
</dbReference>
<dbReference type="GO" id="GO:0008792">
    <property type="term" value="F:arginine decarboxylase activity"/>
    <property type="evidence" value="ECO:0007669"/>
    <property type="project" value="UniProtKB-EC"/>
</dbReference>
<protein>
    <recommendedName>
        <fullName evidence="4">Pyruvoyl-dependent arginine decarboxylase AaxB</fullName>
        <ecNumber evidence="3">4.1.1.19</ecNumber>
    </recommendedName>
</protein>
<gene>
    <name evidence="9" type="primary">pdaD</name>
</gene>
<evidence type="ECO:0000256" key="4">
    <source>
        <dbReference type="ARBA" id="ARBA00014727"/>
    </source>
</evidence>
<dbReference type="EC" id="4.1.1.19" evidence="3"/>
<dbReference type="InterPro" id="IPR002724">
    <property type="entry name" value="Pyruvoyl-dep_arg_deCO2ase"/>
</dbReference>
<dbReference type="GO" id="GO:0006527">
    <property type="term" value="P:L-arginine catabolic process"/>
    <property type="evidence" value="ECO:0007669"/>
    <property type="project" value="InterPro"/>
</dbReference>
<reference evidence="9" key="1">
    <citation type="journal article" date="2015" name="ISME J.">
        <title>Aquifer environment selects for microbial species cohorts in sediment and groundwater.</title>
        <authorList>
            <person name="Hug L.A."/>
            <person name="Thomas B.C."/>
            <person name="Brown C.T."/>
            <person name="Frischkorn K.R."/>
            <person name="Williams K.H."/>
            <person name="Tringe S.G."/>
            <person name="Banfield J.F."/>
        </authorList>
    </citation>
    <scope>NUCLEOTIDE SEQUENCE</scope>
</reference>
<evidence type="ECO:0000256" key="6">
    <source>
        <dbReference type="ARBA" id="ARBA00023239"/>
    </source>
</evidence>
<comment type="similarity">
    <text evidence="2">Belongs to the pyruvoyl-dependent arginine decarboxylase family.</text>
</comment>
<dbReference type="HAMAP" id="MF_01404">
    <property type="entry name" value="PvlArgDC"/>
    <property type="match status" value="1"/>
</dbReference>
<dbReference type="NCBIfam" id="TIGR00286">
    <property type="entry name" value="pyruvoyl-dependent arginine decarboxylase"/>
    <property type="match status" value="1"/>
</dbReference>
<evidence type="ECO:0000256" key="7">
    <source>
        <dbReference type="ARBA" id="ARBA00023317"/>
    </source>
</evidence>
<sequence>MPSKAFLTKGVGRHKEKLTSFELALRDAHIAQYNLVRVSSIFPPQCTLISWEQGVKMLLPGQVVFAVVAEASTNEPSRLGAAAIGLAIPADPNHHGYISEHHAFGQRQQPAGEYAEDLAASMLATVLGVPFDPDQAWDQRKEQWLLSGEIVKTMNISCTAEAQDDGRWVTVVSAVVFCG</sequence>
<dbReference type="PIRSF" id="PIRSF005216">
    <property type="entry name" value="Pyruvoyl-dep_arg_deCO2ase"/>
    <property type="match status" value="1"/>
</dbReference>
<organism evidence="9">
    <name type="scientific">uncultured Gemmatimonadetes bacterium Rifle_16ft_4_minimus_7</name>
    <dbReference type="NCBI Taxonomy" id="1665098"/>
    <lineage>
        <taxon>Bacteria</taxon>
        <taxon>Pseudomonadati</taxon>
        <taxon>Gemmatimonadota</taxon>
        <taxon>environmental samples</taxon>
    </lineage>
</organism>
<dbReference type="Gene3D" id="3.50.20.10">
    <property type="entry name" value="Pyruvoyl-Dependent Histidine Decarboxylase, subunit B"/>
    <property type="match status" value="1"/>
</dbReference>
<dbReference type="SFLD" id="SFLDS00055">
    <property type="entry name" value="Pyruvoyl-Dependent_Histidine/A"/>
    <property type="match status" value="1"/>
</dbReference>
<evidence type="ECO:0000313" key="9">
    <source>
        <dbReference type="EMBL" id="AKQ04677.1"/>
    </source>
</evidence>
<keyword evidence="6 9" id="KW-0456">Lyase</keyword>
<dbReference type="SUPFAM" id="SSF56271">
    <property type="entry name" value="Pyruvoyl-dependent histidine and arginine decarboxylases"/>
    <property type="match status" value="1"/>
</dbReference>
<name>A0A0H4TDP8_9BACT</name>
<evidence type="ECO:0000256" key="2">
    <source>
        <dbReference type="ARBA" id="ARBA00008611"/>
    </source>
</evidence>
<dbReference type="AlphaFoldDB" id="A0A0H4TDP8"/>
<dbReference type="SFLD" id="SFLDG01170">
    <property type="entry name" value="Pyruvoyl-dependent_arginine_de"/>
    <property type="match status" value="1"/>
</dbReference>
<keyword evidence="7" id="KW-0670">Pyruvate</keyword>
<evidence type="ECO:0000256" key="1">
    <source>
        <dbReference type="ARBA" id="ARBA00001928"/>
    </source>
</evidence>
<keyword evidence="5" id="KW-0210">Decarboxylase</keyword>
<proteinExistence type="inferred from homology"/>
<comment type="catalytic activity">
    <reaction evidence="8">
        <text>L-arginine + H(+) = agmatine + CO2</text>
        <dbReference type="Rhea" id="RHEA:17641"/>
        <dbReference type="ChEBI" id="CHEBI:15378"/>
        <dbReference type="ChEBI" id="CHEBI:16526"/>
        <dbReference type="ChEBI" id="CHEBI:32682"/>
        <dbReference type="ChEBI" id="CHEBI:58145"/>
        <dbReference type="EC" id="4.1.1.19"/>
    </reaction>
</comment>
<dbReference type="InterPro" id="IPR016105">
    <property type="entry name" value="Pyr-dep_his/arg-deCO2ase_sand"/>
</dbReference>
<evidence type="ECO:0000256" key="3">
    <source>
        <dbReference type="ARBA" id="ARBA00012426"/>
    </source>
</evidence>
<dbReference type="InterPro" id="IPR016104">
    <property type="entry name" value="Pyr-dep_his/arg-deCO2ase"/>
</dbReference>
<comment type="cofactor">
    <cofactor evidence="1">
        <name>pyruvate</name>
        <dbReference type="ChEBI" id="CHEBI:15361"/>
    </cofactor>
</comment>
<evidence type="ECO:0000256" key="8">
    <source>
        <dbReference type="ARBA" id="ARBA00049309"/>
    </source>
</evidence>
<dbReference type="PANTHER" id="PTHR40438">
    <property type="entry name" value="PYRUVOYL-DEPENDENT ARGININE DECARBOXYLASE"/>
    <property type="match status" value="1"/>
</dbReference>
<accession>A0A0H4TDP8</accession>